<comment type="similarity">
    <text evidence="2 7">Belongs to the glucose-6-phosphate dehydrogenase family.</text>
</comment>
<dbReference type="InterPro" id="IPR036291">
    <property type="entry name" value="NAD(P)-bd_dom_sf"/>
</dbReference>
<dbReference type="Gene3D" id="3.30.360.10">
    <property type="entry name" value="Dihydrodipicolinate Reductase, domain 2"/>
    <property type="match status" value="1"/>
</dbReference>
<dbReference type="PIRSF" id="PIRSF000110">
    <property type="entry name" value="G6PD"/>
    <property type="match status" value="1"/>
</dbReference>
<dbReference type="PANTHER" id="PTHR23429">
    <property type="entry name" value="GLUCOSE-6-PHOSPHATE 1-DEHYDROGENASE G6PD"/>
    <property type="match status" value="1"/>
</dbReference>
<dbReference type="SUPFAM" id="SSF51735">
    <property type="entry name" value="NAD(P)-binding Rossmann-fold domains"/>
    <property type="match status" value="1"/>
</dbReference>
<dbReference type="RefSeq" id="WP_344448090.1">
    <property type="nucleotide sequence ID" value="NZ_BAAATZ010000002.1"/>
</dbReference>
<comment type="function">
    <text evidence="7">Catalyzes the oxidation of glucose 6-phosphate to 6-phosphogluconolactone.</text>
</comment>
<gene>
    <name evidence="10" type="primary">zwf_1</name>
    <name evidence="7" type="synonym">zwf</name>
    <name evidence="10" type="ORF">GCM10010439_01590</name>
</gene>
<evidence type="ECO:0000259" key="8">
    <source>
        <dbReference type="Pfam" id="PF00479"/>
    </source>
</evidence>
<dbReference type="EC" id="1.1.1.49" evidence="7"/>
<feature type="binding site" evidence="7">
    <location>
        <position position="166"/>
    </location>
    <ligand>
        <name>substrate</name>
    </ligand>
</feature>
<keyword evidence="5 7" id="KW-0560">Oxidoreductase</keyword>
<feature type="active site" description="Proton acceptor" evidence="7">
    <location>
        <position position="228"/>
    </location>
</feature>
<evidence type="ECO:0000256" key="2">
    <source>
        <dbReference type="ARBA" id="ARBA00009975"/>
    </source>
</evidence>
<dbReference type="InterPro" id="IPR022675">
    <property type="entry name" value="G6P_DH_C"/>
</dbReference>
<dbReference type="PRINTS" id="PR00079">
    <property type="entry name" value="G6PDHDRGNASE"/>
</dbReference>
<evidence type="ECO:0000256" key="5">
    <source>
        <dbReference type="ARBA" id="ARBA00023002"/>
    </source>
</evidence>
<comment type="caution">
    <text evidence="7">Lacks conserved residue(s) required for the propagation of feature annotation.</text>
</comment>
<dbReference type="Gene3D" id="3.40.50.720">
    <property type="entry name" value="NAD(P)-binding Rossmann-like Domain"/>
    <property type="match status" value="1"/>
</dbReference>
<feature type="binding site" evidence="7">
    <location>
        <position position="223"/>
    </location>
    <ligand>
        <name>substrate</name>
    </ligand>
</feature>
<keyword evidence="4 7" id="KW-0521">NADP</keyword>
<dbReference type="EMBL" id="BAAATZ010000002">
    <property type="protein sequence ID" value="GAA2718500.1"/>
    <property type="molecule type" value="Genomic_DNA"/>
</dbReference>
<evidence type="ECO:0000256" key="7">
    <source>
        <dbReference type="HAMAP-Rule" id="MF_00966"/>
    </source>
</evidence>
<organism evidence="10 11">
    <name type="scientific">Actinocorallia aurantiaca</name>
    <dbReference type="NCBI Taxonomy" id="46204"/>
    <lineage>
        <taxon>Bacteria</taxon>
        <taxon>Bacillati</taxon>
        <taxon>Actinomycetota</taxon>
        <taxon>Actinomycetes</taxon>
        <taxon>Streptosporangiales</taxon>
        <taxon>Thermomonosporaceae</taxon>
        <taxon>Actinocorallia</taxon>
    </lineage>
</organism>
<feature type="binding site" evidence="7">
    <location>
        <position position="204"/>
    </location>
    <ligand>
        <name>substrate</name>
    </ligand>
</feature>
<dbReference type="NCBIfam" id="TIGR00871">
    <property type="entry name" value="zwf"/>
    <property type="match status" value="1"/>
</dbReference>
<keyword evidence="3 7" id="KW-0313">Glucose metabolism</keyword>
<evidence type="ECO:0000256" key="1">
    <source>
        <dbReference type="ARBA" id="ARBA00004937"/>
    </source>
</evidence>
<feature type="binding site" evidence="7">
    <location>
        <position position="170"/>
    </location>
    <ligand>
        <name>substrate</name>
    </ligand>
</feature>
<sequence length="455" mass="50578">MSRRRADALVLFGITGNLAYKMLLPALYHLTAAGVLDLPIVGVAKTDLDLAGLRERAREACGDQLDEAAFAKFTGNLRLIAGDYGDASTFEAIRAETEGAEFLTHYMAIPPSLFATVAEGLAGAGLHHDARLVVEKPFGHDTASAQALNAELLRYFDEDHIRRVDHFLGKEPIEDLLVFRFGNMFLEPIWNRHYVRNVQITMAEDFDVADRGSFYDANGTVRDVVQNHLLQILAILAMDSPPSSDARAFIDEKWRVLRAVRSIDPDETVFGQYSGYLDTEGVRPGSTTETYVATRLHIDNWRWAGVPFYIRSGKALPETDLEVVAELATPPVALFDGDLQPNLLRFRLQPDAGITLDVLAKEPGRDTTRRVPLHVDFTKALGPMEAAYQRILADAVSGDPRRFVRFDLAEESWRVVQPLLDRTIPPLPYEKGTWGPEAAARLVPGGWHPISTTFD</sequence>
<dbReference type="InterPro" id="IPR019796">
    <property type="entry name" value="G6P_DH_AS"/>
</dbReference>
<dbReference type="Pfam" id="PF02781">
    <property type="entry name" value="G6PD_C"/>
    <property type="match status" value="1"/>
</dbReference>
<evidence type="ECO:0000313" key="11">
    <source>
        <dbReference type="Proteomes" id="UP001501842"/>
    </source>
</evidence>
<evidence type="ECO:0000256" key="3">
    <source>
        <dbReference type="ARBA" id="ARBA00022526"/>
    </source>
</evidence>
<dbReference type="HAMAP" id="MF_00966">
    <property type="entry name" value="G6PD"/>
    <property type="match status" value="1"/>
</dbReference>
<reference evidence="11" key="1">
    <citation type="journal article" date="2019" name="Int. J. Syst. Evol. Microbiol.">
        <title>The Global Catalogue of Microorganisms (GCM) 10K type strain sequencing project: providing services to taxonomists for standard genome sequencing and annotation.</title>
        <authorList>
            <consortium name="The Broad Institute Genomics Platform"/>
            <consortium name="The Broad Institute Genome Sequencing Center for Infectious Disease"/>
            <person name="Wu L."/>
            <person name="Ma J."/>
        </authorList>
    </citation>
    <scope>NUCLEOTIDE SEQUENCE [LARGE SCALE GENOMIC DNA]</scope>
    <source>
        <strain evidence="11">JCM 8201</strain>
    </source>
</reference>
<comment type="caution">
    <text evidence="10">The sequence shown here is derived from an EMBL/GenBank/DDBJ whole genome shotgun (WGS) entry which is preliminary data.</text>
</comment>
<evidence type="ECO:0000313" key="10">
    <source>
        <dbReference type="EMBL" id="GAA2718500.1"/>
    </source>
</evidence>
<dbReference type="SUPFAM" id="SSF55347">
    <property type="entry name" value="Glyceraldehyde-3-phosphate dehydrogenase-like, C-terminal domain"/>
    <property type="match status" value="1"/>
</dbReference>
<dbReference type="Proteomes" id="UP001501842">
    <property type="component" value="Unassembled WGS sequence"/>
</dbReference>
<keyword evidence="11" id="KW-1185">Reference proteome</keyword>
<evidence type="ECO:0000259" key="9">
    <source>
        <dbReference type="Pfam" id="PF02781"/>
    </source>
</evidence>
<feature type="domain" description="Glucose-6-phosphate dehydrogenase C-terminal" evidence="9">
    <location>
        <begin position="177"/>
        <end position="443"/>
    </location>
</feature>
<dbReference type="PANTHER" id="PTHR23429:SF0">
    <property type="entry name" value="GLUCOSE-6-PHOSPHATE 1-DEHYDROGENASE"/>
    <property type="match status" value="1"/>
</dbReference>
<evidence type="ECO:0000256" key="4">
    <source>
        <dbReference type="ARBA" id="ARBA00022857"/>
    </source>
</evidence>
<dbReference type="Pfam" id="PF00479">
    <property type="entry name" value="G6PD_N"/>
    <property type="match status" value="1"/>
</dbReference>
<dbReference type="InterPro" id="IPR022674">
    <property type="entry name" value="G6P_DH_NAD-bd"/>
</dbReference>
<feature type="binding site" evidence="7">
    <location>
        <position position="314"/>
    </location>
    <ligand>
        <name>substrate</name>
    </ligand>
</feature>
<proteinExistence type="inferred from homology"/>
<keyword evidence="6 7" id="KW-0119">Carbohydrate metabolism</keyword>
<name>A0ABP6GAU5_9ACTN</name>
<protein>
    <recommendedName>
        <fullName evidence="7">Glucose-6-phosphate 1-dehydrogenase</fullName>
        <shortName evidence="7">G6PD</shortName>
        <ecNumber evidence="7">1.1.1.49</ecNumber>
    </recommendedName>
</protein>
<feature type="binding site" evidence="7">
    <location>
        <position position="136"/>
    </location>
    <ligand>
        <name>NADP(+)</name>
        <dbReference type="ChEBI" id="CHEBI:58349"/>
    </ligand>
</feature>
<accession>A0ABP6GAU5</accession>
<dbReference type="PROSITE" id="PS00069">
    <property type="entry name" value="G6P_DEHYDROGENASE"/>
    <property type="match status" value="1"/>
</dbReference>
<comment type="catalytic activity">
    <reaction evidence="7">
        <text>D-glucose 6-phosphate + NADP(+) = 6-phospho-D-glucono-1,5-lactone + NADPH + H(+)</text>
        <dbReference type="Rhea" id="RHEA:15841"/>
        <dbReference type="ChEBI" id="CHEBI:15378"/>
        <dbReference type="ChEBI" id="CHEBI:57783"/>
        <dbReference type="ChEBI" id="CHEBI:57955"/>
        <dbReference type="ChEBI" id="CHEBI:58349"/>
        <dbReference type="ChEBI" id="CHEBI:61548"/>
        <dbReference type="EC" id="1.1.1.49"/>
    </reaction>
</comment>
<comment type="pathway">
    <text evidence="1 7">Carbohydrate degradation; pentose phosphate pathway; D-ribulose 5-phosphate from D-glucose 6-phosphate (oxidative stage): step 1/3.</text>
</comment>
<dbReference type="InterPro" id="IPR001282">
    <property type="entry name" value="G6P_DH"/>
</dbReference>
<feature type="domain" description="Glucose-6-phosphate dehydrogenase NAD-binding" evidence="8">
    <location>
        <begin position="10"/>
        <end position="173"/>
    </location>
</feature>
<evidence type="ECO:0000256" key="6">
    <source>
        <dbReference type="ARBA" id="ARBA00023277"/>
    </source>
</evidence>